<name>A0ABN1GZ98_9ACTN</name>
<reference evidence="2 3" key="1">
    <citation type="journal article" date="2019" name="Int. J. Syst. Evol. Microbiol.">
        <title>The Global Catalogue of Microorganisms (GCM) 10K type strain sequencing project: providing services to taxonomists for standard genome sequencing and annotation.</title>
        <authorList>
            <consortium name="The Broad Institute Genomics Platform"/>
            <consortium name="The Broad Institute Genome Sequencing Center for Infectious Disease"/>
            <person name="Wu L."/>
            <person name="Ma J."/>
        </authorList>
    </citation>
    <scope>NUCLEOTIDE SEQUENCE [LARGE SCALE GENOMIC DNA]</scope>
    <source>
        <strain evidence="2 3">JCM 10671</strain>
    </source>
</reference>
<organism evidence="2 3">
    <name type="scientific">Sporichthya brevicatena</name>
    <dbReference type="NCBI Taxonomy" id="171442"/>
    <lineage>
        <taxon>Bacteria</taxon>
        <taxon>Bacillati</taxon>
        <taxon>Actinomycetota</taxon>
        <taxon>Actinomycetes</taxon>
        <taxon>Sporichthyales</taxon>
        <taxon>Sporichthyaceae</taxon>
        <taxon>Sporichthya</taxon>
    </lineage>
</organism>
<comment type="caution">
    <text evidence="2">The sequence shown here is derived from an EMBL/GenBank/DDBJ whole genome shotgun (WGS) entry which is preliminary data.</text>
</comment>
<evidence type="ECO:0000256" key="1">
    <source>
        <dbReference type="SAM" id="MobiDB-lite"/>
    </source>
</evidence>
<evidence type="ECO:0000313" key="2">
    <source>
        <dbReference type="EMBL" id="GAA0624369.1"/>
    </source>
</evidence>
<keyword evidence="3" id="KW-1185">Reference proteome</keyword>
<accession>A0ABN1GZ98</accession>
<proteinExistence type="predicted"/>
<sequence length="164" mass="17819">MGETMSEFEREYGAGSPWEAFSTEGEAPDPSWSRSRLSEETDASRELRAARLVYAGVRDAERVAAVIYGSIFRRIKVHVVGLENDLQWVSAVEAMWAAGIVVVLEDIAPTEFDEPASAGLPTDAEVRAADLLVLTGHYENDANILAQAQRCGTPAVPLRALVQS</sequence>
<protein>
    <submittedName>
        <fullName evidence="2">Uncharacterized protein</fullName>
    </submittedName>
</protein>
<dbReference type="Proteomes" id="UP001500957">
    <property type="component" value="Unassembled WGS sequence"/>
</dbReference>
<dbReference type="EMBL" id="BAAAHE010000024">
    <property type="protein sequence ID" value="GAA0624369.1"/>
    <property type="molecule type" value="Genomic_DNA"/>
</dbReference>
<gene>
    <name evidence="2" type="ORF">GCM10009547_29360</name>
</gene>
<evidence type="ECO:0000313" key="3">
    <source>
        <dbReference type="Proteomes" id="UP001500957"/>
    </source>
</evidence>
<feature type="region of interest" description="Disordered" evidence="1">
    <location>
        <begin position="1"/>
        <end position="39"/>
    </location>
</feature>